<dbReference type="KEGG" id="mema:MMAB1_0999"/>
<name>A0A0X3BJN4_9EURY</name>
<dbReference type="AlphaFoldDB" id="A0A0X3BJN4"/>
<organism evidence="1 2">
    <name type="scientific">Methanoculleus bourgensis</name>
    <dbReference type="NCBI Taxonomy" id="83986"/>
    <lineage>
        <taxon>Archaea</taxon>
        <taxon>Methanobacteriati</taxon>
        <taxon>Methanobacteriota</taxon>
        <taxon>Stenosarchaea group</taxon>
        <taxon>Methanomicrobia</taxon>
        <taxon>Methanomicrobiales</taxon>
        <taxon>Methanomicrobiaceae</taxon>
        <taxon>Methanoculleus</taxon>
    </lineage>
</organism>
<dbReference type="EMBL" id="LT158599">
    <property type="protein sequence ID" value="CVK32213.1"/>
    <property type="molecule type" value="Genomic_DNA"/>
</dbReference>
<evidence type="ECO:0000313" key="1">
    <source>
        <dbReference type="EMBL" id="CVK32213.1"/>
    </source>
</evidence>
<evidence type="ECO:0000313" key="2">
    <source>
        <dbReference type="Proteomes" id="UP000069850"/>
    </source>
</evidence>
<accession>A0A0X3BJN4</accession>
<proteinExistence type="predicted"/>
<protein>
    <submittedName>
        <fullName evidence="1">Uncharacterized protein</fullName>
    </submittedName>
</protein>
<gene>
    <name evidence="1" type="ORF">MMAB1_0999</name>
</gene>
<sequence>MTAGSYQRSSRRRSPARGRIWLCAGKGETPAPVGRTYPIWVHCVPGWLSARFKLYRTPVLVLVNAEYPPAHPGSGPWWESPRGMGAREGARPVGATVSYGAMYR</sequence>
<dbReference type="Proteomes" id="UP000069850">
    <property type="component" value="Chromosome 1"/>
</dbReference>
<reference evidence="1 2" key="1">
    <citation type="submission" date="2016-01" db="EMBL/GenBank/DDBJ databases">
        <authorList>
            <person name="Manzoor S."/>
        </authorList>
    </citation>
    <scope>NUCLEOTIDE SEQUENCE [LARGE SCALE GENOMIC DNA]</scope>
    <source>
        <strain evidence="1">Methanoculleus sp MAB1</strain>
    </source>
</reference>